<comment type="caution">
    <text evidence="2">The sequence shown here is derived from an EMBL/GenBank/DDBJ whole genome shotgun (WGS) entry which is preliminary data.</text>
</comment>
<keyword evidence="1" id="KW-0732">Signal</keyword>
<accession>A0A1A5XJW3</accession>
<evidence type="ECO:0008006" key="4">
    <source>
        <dbReference type="Google" id="ProtNLM"/>
    </source>
</evidence>
<dbReference type="Proteomes" id="UP000183529">
    <property type="component" value="Unassembled WGS sequence"/>
</dbReference>
<organism evidence="2 3">
    <name type="scientific">Paraburkholderia tropica</name>
    <dbReference type="NCBI Taxonomy" id="92647"/>
    <lineage>
        <taxon>Bacteria</taxon>
        <taxon>Pseudomonadati</taxon>
        <taxon>Pseudomonadota</taxon>
        <taxon>Betaproteobacteria</taxon>
        <taxon>Burkholderiales</taxon>
        <taxon>Burkholderiaceae</taxon>
        <taxon>Paraburkholderia</taxon>
    </lineage>
</organism>
<protein>
    <recommendedName>
        <fullName evidence="4">Carboxypeptidase regulatory-like domain-containing protein</fullName>
    </recommendedName>
</protein>
<dbReference type="Gene3D" id="2.60.40.1120">
    <property type="entry name" value="Carboxypeptidase-like, regulatory domain"/>
    <property type="match status" value="1"/>
</dbReference>
<sequence>MKRIHEITLAVALMSALAPGFSSGAADIADADTNATATRSMQNGMAYITGGVGIDEADALRSVAHQYSLRLTFLAQGGQFLSDVDVEIVGPSGASVFRTRTLGPYLYVALPPGRYQVAAYAAGTKQVRVVVVNRRQGTNVQFAFVPAVRHAVAPCCPTPPTIR</sequence>
<feature type="chain" id="PRO_5015053660" description="Carboxypeptidase regulatory-like domain-containing protein" evidence="1">
    <location>
        <begin position="25"/>
        <end position="163"/>
    </location>
</feature>
<evidence type="ECO:0000313" key="2">
    <source>
        <dbReference type="EMBL" id="SEK14549.1"/>
    </source>
</evidence>
<dbReference type="AlphaFoldDB" id="A0A1A5XJW3"/>
<reference evidence="2 3" key="1">
    <citation type="submission" date="2016-10" db="EMBL/GenBank/DDBJ databases">
        <authorList>
            <person name="Varghese N."/>
            <person name="Submissions S."/>
        </authorList>
    </citation>
    <scope>NUCLEOTIDE SEQUENCE [LARGE SCALE GENOMIC DNA]</scope>
    <source>
        <strain evidence="2 3">LMG 22274</strain>
    </source>
</reference>
<evidence type="ECO:0000256" key="1">
    <source>
        <dbReference type="SAM" id="SignalP"/>
    </source>
</evidence>
<dbReference type="RefSeq" id="WP_065058355.1">
    <property type="nucleotide sequence ID" value="NZ_CADFGN010000012.1"/>
</dbReference>
<name>A0A1A5XJW3_9BURK</name>
<dbReference type="InterPro" id="IPR008969">
    <property type="entry name" value="CarboxyPept-like_regulatory"/>
</dbReference>
<dbReference type="SUPFAM" id="SSF49464">
    <property type="entry name" value="Carboxypeptidase regulatory domain-like"/>
    <property type="match status" value="1"/>
</dbReference>
<proteinExistence type="predicted"/>
<dbReference type="OrthoDB" id="5568005at2"/>
<feature type="signal peptide" evidence="1">
    <location>
        <begin position="1"/>
        <end position="24"/>
    </location>
</feature>
<gene>
    <name evidence="2" type="ORF">SAMN05216550_12929</name>
</gene>
<evidence type="ECO:0000313" key="3">
    <source>
        <dbReference type="Proteomes" id="UP000183529"/>
    </source>
</evidence>
<dbReference type="EMBL" id="FNZM01000029">
    <property type="protein sequence ID" value="SEK14549.1"/>
    <property type="molecule type" value="Genomic_DNA"/>
</dbReference>